<evidence type="ECO:0000256" key="2">
    <source>
        <dbReference type="ARBA" id="ARBA00022692"/>
    </source>
</evidence>
<dbReference type="InterPro" id="IPR018499">
    <property type="entry name" value="Tetraspanin/Peripherin"/>
</dbReference>
<dbReference type="InterPro" id="IPR050186">
    <property type="entry name" value="TPT_transporter"/>
</dbReference>
<evidence type="ECO:0000256" key="3">
    <source>
        <dbReference type="ARBA" id="ARBA00022989"/>
    </source>
</evidence>
<dbReference type="Pfam" id="PF00335">
    <property type="entry name" value="Tetraspanin"/>
    <property type="match status" value="1"/>
</dbReference>
<sequence length="251" mass="28286">MFFNNMVRNYDRYSDSGFICAVLLSLLMGFLLNYSTMLCTNYNSPLTTTVVGACKNMFVTYVGMIVGCDYIYSHVNFIGLNISVLGSLIYSWVTFVRKPSAIISTHGSGSSTTTIDNRKGMHNSVSTINDSFSHDLSDEWDTKLPSTLKRRLQTYNYSTPHQFEFDLDTVHKQFVCCGIEGPSDFYTNNDYKLYGNHLPSSCCNRLLLNGVCIEADSYRLGCFQIINEYVQFYSKLIVAIGIGIAVFEVIN</sequence>
<dbReference type="AlphaFoldDB" id="A0A814C715"/>
<dbReference type="GO" id="GO:0016020">
    <property type="term" value="C:membrane"/>
    <property type="evidence" value="ECO:0007669"/>
    <property type="project" value="UniProtKB-SubCell"/>
</dbReference>
<evidence type="ECO:0000256" key="4">
    <source>
        <dbReference type="ARBA" id="ARBA00023136"/>
    </source>
</evidence>
<accession>A0A814C715</accession>
<evidence type="ECO:0000256" key="5">
    <source>
        <dbReference type="SAM" id="Phobius"/>
    </source>
</evidence>
<keyword evidence="3 5" id="KW-1133">Transmembrane helix</keyword>
<feature type="transmembrane region" description="Helical" evidence="5">
    <location>
        <begin position="46"/>
        <end position="72"/>
    </location>
</feature>
<keyword evidence="4 5" id="KW-0472">Membrane</keyword>
<evidence type="ECO:0000313" key="6">
    <source>
        <dbReference type="EMBL" id="CAF0936290.1"/>
    </source>
</evidence>
<name>A0A814C715_9BILA</name>
<feature type="transmembrane region" description="Helical" evidence="5">
    <location>
        <begin position="78"/>
        <end position="96"/>
    </location>
</feature>
<dbReference type="Proteomes" id="UP000663845">
    <property type="component" value="Unassembled WGS sequence"/>
</dbReference>
<dbReference type="InterPro" id="IPR008952">
    <property type="entry name" value="Tetraspanin_EC2_sf"/>
</dbReference>
<organism evidence="6 7">
    <name type="scientific">Adineta steineri</name>
    <dbReference type="NCBI Taxonomy" id="433720"/>
    <lineage>
        <taxon>Eukaryota</taxon>
        <taxon>Metazoa</taxon>
        <taxon>Spiralia</taxon>
        <taxon>Gnathifera</taxon>
        <taxon>Rotifera</taxon>
        <taxon>Eurotatoria</taxon>
        <taxon>Bdelloidea</taxon>
        <taxon>Adinetida</taxon>
        <taxon>Adinetidae</taxon>
        <taxon>Adineta</taxon>
    </lineage>
</organism>
<dbReference type="EMBL" id="CAJNOG010000097">
    <property type="protein sequence ID" value="CAF0936290.1"/>
    <property type="molecule type" value="Genomic_DNA"/>
</dbReference>
<proteinExistence type="predicted"/>
<evidence type="ECO:0000313" key="7">
    <source>
        <dbReference type="Proteomes" id="UP000663845"/>
    </source>
</evidence>
<dbReference type="CDD" id="cd03127">
    <property type="entry name" value="tetraspanin_LEL"/>
    <property type="match status" value="1"/>
</dbReference>
<dbReference type="SUPFAM" id="SSF48652">
    <property type="entry name" value="Tetraspanin"/>
    <property type="match status" value="1"/>
</dbReference>
<evidence type="ECO:0000256" key="1">
    <source>
        <dbReference type="ARBA" id="ARBA00004141"/>
    </source>
</evidence>
<dbReference type="Gene3D" id="1.10.1450.10">
    <property type="entry name" value="Tetraspanin"/>
    <property type="match status" value="1"/>
</dbReference>
<comment type="caution">
    <text evidence="6">The sequence shown here is derived from an EMBL/GenBank/DDBJ whole genome shotgun (WGS) entry which is preliminary data.</text>
</comment>
<gene>
    <name evidence="6" type="ORF">JYZ213_LOCUS12465</name>
</gene>
<dbReference type="PANTHER" id="PTHR11132">
    <property type="entry name" value="SOLUTE CARRIER FAMILY 35"/>
    <property type="match status" value="1"/>
</dbReference>
<protein>
    <submittedName>
        <fullName evidence="6">Uncharacterized protein</fullName>
    </submittedName>
</protein>
<keyword evidence="2 5" id="KW-0812">Transmembrane</keyword>
<comment type="subcellular location">
    <subcellularLocation>
        <location evidence="1">Membrane</location>
        <topology evidence="1">Multi-pass membrane protein</topology>
    </subcellularLocation>
</comment>
<reference evidence="6" key="1">
    <citation type="submission" date="2021-02" db="EMBL/GenBank/DDBJ databases">
        <authorList>
            <person name="Nowell W R."/>
        </authorList>
    </citation>
    <scope>NUCLEOTIDE SEQUENCE</scope>
</reference>
<feature type="transmembrane region" description="Helical" evidence="5">
    <location>
        <begin position="16"/>
        <end position="34"/>
    </location>
</feature>